<comment type="caution">
    <text evidence="8">The sequence shown here is derived from an EMBL/GenBank/DDBJ whole genome shotgun (WGS) entry which is preliminary data.</text>
</comment>
<dbReference type="InterPro" id="IPR025937">
    <property type="entry name" value="PDGLE_dom"/>
</dbReference>
<comment type="subcellular location">
    <subcellularLocation>
        <location evidence="1">Cell membrane</location>
    </subcellularLocation>
</comment>
<evidence type="ECO:0000256" key="4">
    <source>
        <dbReference type="ARBA" id="ARBA00022989"/>
    </source>
</evidence>
<keyword evidence="2" id="KW-1003">Cell membrane</keyword>
<sequence>MKITTKLWIGLVVLICLSPLGLLIPDHFKAGAAWGEWGAEEMEKLVGYIPKGLEKLSSLWSAPMPDYAFKGWEEKGMAHLSFAYIASAVVGIAIIFLAVFFLGKLLARKKE</sequence>
<feature type="transmembrane region" description="Helical" evidence="6">
    <location>
        <begin position="82"/>
        <end position="107"/>
    </location>
</feature>
<proteinExistence type="predicted"/>
<accession>A0A2M7SBH3</accession>
<dbReference type="Pfam" id="PF13190">
    <property type="entry name" value="PDGLE"/>
    <property type="match status" value="1"/>
</dbReference>
<evidence type="ECO:0000259" key="7">
    <source>
        <dbReference type="Pfam" id="PF13190"/>
    </source>
</evidence>
<dbReference type="Proteomes" id="UP000229307">
    <property type="component" value="Unassembled WGS sequence"/>
</dbReference>
<organism evidence="8 9">
    <name type="scientific">Candidatus Desantisbacteria bacterium CG_4_10_14_0_8_um_filter_48_22</name>
    <dbReference type="NCBI Taxonomy" id="1974543"/>
    <lineage>
        <taxon>Bacteria</taxon>
        <taxon>Candidatus Desantisiibacteriota</taxon>
    </lineage>
</organism>
<gene>
    <name evidence="8" type="ORF">COY52_05760</name>
</gene>
<evidence type="ECO:0000256" key="6">
    <source>
        <dbReference type="SAM" id="Phobius"/>
    </source>
</evidence>
<protein>
    <submittedName>
        <fullName evidence="8">Cobalamin biosynthesis protein</fullName>
    </submittedName>
</protein>
<keyword evidence="4 6" id="KW-1133">Transmembrane helix</keyword>
<evidence type="ECO:0000313" key="9">
    <source>
        <dbReference type="Proteomes" id="UP000229307"/>
    </source>
</evidence>
<evidence type="ECO:0000256" key="1">
    <source>
        <dbReference type="ARBA" id="ARBA00004236"/>
    </source>
</evidence>
<feature type="domain" description="PDGLE" evidence="7">
    <location>
        <begin position="10"/>
        <end position="108"/>
    </location>
</feature>
<name>A0A2M7SBH3_9BACT</name>
<reference evidence="9" key="1">
    <citation type="submission" date="2017-09" db="EMBL/GenBank/DDBJ databases">
        <title>Depth-based differentiation of microbial function through sediment-hosted aquifers and enrichment of novel symbionts in the deep terrestrial subsurface.</title>
        <authorList>
            <person name="Probst A.J."/>
            <person name="Ladd B."/>
            <person name="Jarett J.K."/>
            <person name="Geller-Mcgrath D.E."/>
            <person name="Sieber C.M.K."/>
            <person name="Emerson J.B."/>
            <person name="Anantharaman K."/>
            <person name="Thomas B.C."/>
            <person name="Malmstrom R."/>
            <person name="Stieglmeier M."/>
            <person name="Klingl A."/>
            <person name="Woyke T."/>
            <person name="Ryan C.M."/>
            <person name="Banfield J.F."/>
        </authorList>
    </citation>
    <scope>NUCLEOTIDE SEQUENCE [LARGE SCALE GENOMIC DNA]</scope>
</reference>
<dbReference type="AlphaFoldDB" id="A0A2M7SBH3"/>
<dbReference type="EMBL" id="PFMR01000156">
    <property type="protein sequence ID" value="PIZ16896.1"/>
    <property type="molecule type" value="Genomic_DNA"/>
</dbReference>
<feature type="transmembrane region" description="Helical" evidence="6">
    <location>
        <begin position="7"/>
        <end position="24"/>
    </location>
</feature>
<evidence type="ECO:0000313" key="8">
    <source>
        <dbReference type="EMBL" id="PIZ16896.1"/>
    </source>
</evidence>
<keyword evidence="5 6" id="KW-0472">Membrane</keyword>
<evidence type="ECO:0000256" key="5">
    <source>
        <dbReference type="ARBA" id="ARBA00023136"/>
    </source>
</evidence>
<evidence type="ECO:0000256" key="2">
    <source>
        <dbReference type="ARBA" id="ARBA00022475"/>
    </source>
</evidence>
<evidence type="ECO:0000256" key="3">
    <source>
        <dbReference type="ARBA" id="ARBA00022692"/>
    </source>
</evidence>
<dbReference type="GO" id="GO:0005886">
    <property type="term" value="C:plasma membrane"/>
    <property type="evidence" value="ECO:0007669"/>
    <property type="project" value="UniProtKB-SubCell"/>
</dbReference>
<keyword evidence="3 6" id="KW-0812">Transmembrane</keyword>